<keyword evidence="4 5" id="KW-0472">Membrane</keyword>
<comment type="subcellular location">
    <subcellularLocation>
        <location evidence="1">Membrane</location>
        <topology evidence="1">Multi-pass membrane protein</topology>
    </subcellularLocation>
</comment>
<protein>
    <submittedName>
        <fullName evidence="6">NADH-quinone oxidoreductase subunit H</fullName>
        <ecNumber evidence="6">1.6.5.9</ecNumber>
    </submittedName>
</protein>
<evidence type="ECO:0000256" key="1">
    <source>
        <dbReference type="ARBA" id="ARBA00004141"/>
    </source>
</evidence>
<feature type="transmembrane region" description="Helical" evidence="5">
    <location>
        <begin position="6"/>
        <end position="25"/>
    </location>
</feature>
<dbReference type="EMBL" id="JAYJLD010000011">
    <property type="protein sequence ID" value="MEB3101886.1"/>
    <property type="molecule type" value="Genomic_DNA"/>
</dbReference>
<feature type="transmembrane region" description="Helical" evidence="5">
    <location>
        <begin position="100"/>
        <end position="120"/>
    </location>
</feature>
<reference evidence="6" key="1">
    <citation type="submission" date="2023-12" db="EMBL/GenBank/DDBJ databases">
        <title>Fervidustalea candida gen. nov., sp. nov., a novel member of the family Paenibacillaceae isolated from a geothermal area.</title>
        <authorList>
            <person name="Li W.-J."/>
            <person name="Jiao J.-Y."/>
            <person name="Chen Y."/>
        </authorList>
    </citation>
    <scope>NUCLEOTIDE SEQUENCE</scope>
    <source>
        <strain evidence="6">SYSU GA230002</strain>
    </source>
</reference>
<dbReference type="Pfam" id="PF00146">
    <property type="entry name" value="NADHdh"/>
    <property type="match status" value="1"/>
</dbReference>
<evidence type="ECO:0000256" key="2">
    <source>
        <dbReference type="ARBA" id="ARBA00022692"/>
    </source>
</evidence>
<feature type="transmembrane region" description="Helical" evidence="5">
    <location>
        <begin position="245"/>
        <end position="265"/>
    </location>
</feature>
<evidence type="ECO:0000256" key="4">
    <source>
        <dbReference type="ARBA" id="ARBA00023136"/>
    </source>
</evidence>
<comment type="caution">
    <text evidence="6">The sequence shown here is derived from an EMBL/GenBank/DDBJ whole genome shotgun (WGS) entry which is preliminary data.</text>
</comment>
<dbReference type="InterPro" id="IPR052561">
    <property type="entry name" value="ComplexI_Subunit1"/>
</dbReference>
<gene>
    <name evidence="6" type="ORF">VF724_09440</name>
</gene>
<evidence type="ECO:0000313" key="6">
    <source>
        <dbReference type="EMBL" id="MEB3101886.1"/>
    </source>
</evidence>
<dbReference type="Proteomes" id="UP001310386">
    <property type="component" value="Unassembled WGS sequence"/>
</dbReference>
<dbReference type="EC" id="1.6.5.9" evidence="6"/>
<dbReference type="PANTHER" id="PTHR43359">
    <property type="entry name" value="FORMATE HYDROGENLYASE SUBUNIT 4"/>
    <property type="match status" value="1"/>
</dbReference>
<keyword evidence="6" id="KW-0560">Oxidoreductase</keyword>
<evidence type="ECO:0000313" key="7">
    <source>
        <dbReference type="Proteomes" id="UP001310386"/>
    </source>
</evidence>
<organism evidence="6 7">
    <name type="scientific">Ferviditalea candida</name>
    <dbReference type="NCBI Taxonomy" id="3108399"/>
    <lineage>
        <taxon>Bacteria</taxon>
        <taxon>Bacillati</taxon>
        <taxon>Bacillota</taxon>
        <taxon>Bacilli</taxon>
        <taxon>Bacillales</taxon>
        <taxon>Paenibacillaceae</taxon>
        <taxon>Ferviditalea</taxon>
    </lineage>
</organism>
<dbReference type="PANTHER" id="PTHR43359:SF1">
    <property type="entry name" value="FORMATE HYDROGENLYASE SUBUNIT 4-RELATED"/>
    <property type="match status" value="1"/>
</dbReference>
<name>A0ABU5ZKQ8_9BACL</name>
<dbReference type="GO" id="GO:0050136">
    <property type="term" value="F:NADH dehydrogenase (quinone) (non-electrogenic) activity"/>
    <property type="evidence" value="ECO:0007669"/>
    <property type="project" value="UniProtKB-EC"/>
</dbReference>
<sequence>MYQLALTAAQILTMLIAPGLFIGWIKSWKALLQGRKGPGMLQPIKDAMKWMRKDAVISHDASWLTTASPYLVFGLALLAGLMLPIVTAAAPLAFAGDLILLVYVFAAMRFLTVLAALDAGANFGGMGASRELAISAVVEPAFLLSLLPVMIQAGSAGLQVIAQQDGTFGIARLLAAIAFLLALVAETGRVPVDNPDTHLELTMVHEGMVLEFSGRYLGLMNMAAWGKQWLLAVLGAYVMFPPFGLPLWIEIAVKTAVIGIILAVIETFNAKMRVYRIPRYAGISVFLSLIALLVQFPV</sequence>
<feature type="transmembrane region" description="Helical" evidence="5">
    <location>
        <begin position="132"/>
        <end position="154"/>
    </location>
</feature>
<proteinExistence type="predicted"/>
<feature type="transmembrane region" description="Helical" evidence="5">
    <location>
        <begin position="277"/>
        <end position="296"/>
    </location>
</feature>
<dbReference type="RefSeq" id="WP_371754008.1">
    <property type="nucleotide sequence ID" value="NZ_JAYJLD010000011.1"/>
</dbReference>
<keyword evidence="2 5" id="KW-0812">Transmembrane</keyword>
<evidence type="ECO:0000256" key="5">
    <source>
        <dbReference type="SAM" id="Phobius"/>
    </source>
</evidence>
<accession>A0ABU5ZKQ8</accession>
<feature type="transmembrane region" description="Helical" evidence="5">
    <location>
        <begin position="70"/>
        <end position="94"/>
    </location>
</feature>
<dbReference type="InterPro" id="IPR001694">
    <property type="entry name" value="NADH_UbQ_OxRdtase_su1/FPO"/>
</dbReference>
<feature type="transmembrane region" description="Helical" evidence="5">
    <location>
        <begin position="166"/>
        <end position="185"/>
    </location>
</feature>
<evidence type="ECO:0000256" key="3">
    <source>
        <dbReference type="ARBA" id="ARBA00022989"/>
    </source>
</evidence>
<keyword evidence="3 5" id="KW-1133">Transmembrane helix</keyword>
<keyword evidence="7" id="KW-1185">Reference proteome</keyword>